<evidence type="ECO:0000313" key="6">
    <source>
        <dbReference type="EMBL" id="CAK0782128.1"/>
    </source>
</evidence>
<dbReference type="InterPro" id="IPR006876">
    <property type="entry name" value="LMBR1-like_membr_prot"/>
</dbReference>
<evidence type="ECO:0000256" key="5">
    <source>
        <dbReference type="SAM" id="Phobius"/>
    </source>
</evidence>
<comment type="subcellular location">
    <subcellularLocation>
        <location evidence="1">Membrane</location>
        <topology evidence="1">Multi-pass membrane protein</topology>
    </subcellularLocation>
</comment>
<evidence type="ECO:0000256" key="3">
    <source>
        <dbReference type="ARBA" id="ARBA00022989"/>
    </source>
</evidence>
<organism evidence="6 7">
    <name type="scientific">Coccomyxa viridis</name>
    <dbReference type="NCBI Taxonomy" id="1274662"/>
    <lineage>
        <taxon>Eukaryota</taxon>
        <taxon>Viridiplantae</taxon>
        <taxon>Chlorophyta</taxon>
        <taxon>core chlorophytes</taxon>
        <taxon>Trebouxiophyceae</taxon>
        <taxon>Trebouxiophyceae incertae sedis</taxon>
        <taxon>Coccomyxaceae</taxon>
        <taxon>Coccomyxa</taxon>
    </lineage>
</organism>
<keyword evidence="7" id="KW-1185">Reference proteome</keyword>
<keyword evidence="3 5" id="KW-1133">Transmembrane helix</keyword>
<dbReference type="Proteomes" id="UP001314263">
    <property type="component" value="Unassembled WGS sequence"/>
</dbReference>
<dbReference type="Pfam" id="PF04791">
    <property type="entry name" value="LMBR1"/>
    <property type="match status" value="1"/>
</dbReference>
<evidence type="ECO:0000256" key="1">
    <source>
        <dbReference type="ARBA" id="ARBA00004141"/>
    </source>
</evidence>
<name>A0AAV1I691_9CHLO</name>
<feature type="transmembrane region" description="Helical" evidence="5">
    <location>
        <begin position="117"/>
        <end position="141"/>
    </location>
</feature>
<reference evidence="6 7" key="1">
    <citation type="submission" date="2023-10" db="EMBL/GenBank/DDBJ databases">
        <authorList>
            <person name="Maclean D."/>
            <person name="Macfadyen A."/>
        </authorList>
    </citation>
    <scope>NUCLEOTIDE SEQUENCE [LARGE SCALE GENOMIC DNA]</scope>
</reference>
<evidence type="ECO:0000256" key="4">
    <source>
        <dbReference type="ARBA" id="ARBA00023136"/>
    </source>
</evidence>
<keyword evidence="2 5" id="KW-0812">Transmembrane</keyword>
<accession>A0AAV1I691</accession>
<comment type="caution">
    <text evidence="6">The sequence shown here is derived from an EMBL/GenBank/DDBJ whole genome shotgun (WGS) entry which is preliminary data.</text>
</comment>
<dbReference type="EMBL" id="CAUYUE010000006">
    <property type="protein sequence ID" value="CAK0782128.1"/>
    <property type="molecule type" value="Genomic_DNA"/>
</dbReference>
<evidence type="ECO:0000313" key="7">
    <source>
        <dbReference type="Proteomes" id="UP001314263"/>
    </source>
</evidence>
<sequence>MFTYPPINPFLNTLFITLDNVFPLFGVLAFALFCFYLIVVTIKGCTKVGLSLLLFTVRPMKPGATLMNDFLFNVALVLLATNAAIQFCAQAFALYANESAIHEIWGNQIAHLVGIKYLYQLNVFVYCLFAFVGLTIIFTLVRRPGKWKRMTKEEREAQAYGAT</sequence>
<gene>
    <name evidence="6" type="ORF">CVIRNUC_005575</name>
</gene>
<proteinExistence type="predicted"/>
<dbReference type="PANTHER" id="PTHR31652:SF0">
    <property type="entry name" value="LIMR FAMILY PROTEIN DDB_G0283707-RELATED"/>
    <property type="match status" value="1"/>
</dbReference>
<feature type="transmembrane region" description="Helical" evidence="5">
    <location>
        <begin position="20"/>
        <end position="42"/>
    </location>
</feature>
<evidence type="ECO:0000256" key="2">
    <source>
        <dbReference type="ARBA" id="ARBA00022692"/>
    </source>
</evidence>
<keyword evidence="4 5" id="KW-0472">Membrane</keyword>
<dbReference type="AlphaFoldDB" id="A0AAV1I691"/>
<feature type="transmembrane region" description="Helical" evidence="5">
    <location>
        <begin position="70"/>
        <end position="97"/>
    </location>
</feature>
<protein>
    <submittedName>
        <fullName evidence="6">Uncharacterized protein</fullName>
    </submittedName>
</protein>
<dbReference type="GO" id="GO:0016020">
    <property type="term" value="C:membrane"/>
    <property type="evidence" value="ECO:0007669"/>
    <property type="project" value="UniProtKB-SubCell"/>
</dbReference>
<dbReference type="PANTHER" id="PTHR31652">
    <property type="entry name" value="LIMR FAMILY PROTEIN DDB_G0283707-RELATED"/>
    <property type="match status" value="1"/>
</dbReference>